<dbReference type="STRING" id="930146.SAMN05192533_11842"/>
<dbReference type="EMBL" id="FOBW01000018">
    <property type="protein sequence ID" value="SEN71498.1"/>
    <property type="molecule type" value="Genomic_DNA"/>
</dbReference>
<gene>
    <name evidence="1" type="ORF">SAMN05192533_11842</name>
</gene>
<reference evidence="2" key="1">
    <citation type="submission" date="2016-10" db="EMBL/GenBank/DDBJ databases">
        <authorList>
            <person name="Varghese N."/>
            <person name="Submissions S."/>
        </authorList>
    </citation>
    <scope>NUCLEOTIDE SEQUENCE [LARGE SCALE GENOMIC DNA]</scope>
    <source>
        <strain evidence="2">B48,IBRC-M 10115,DSM 25386,CECT 8001</strain>
    </source>
</reference>
<protein>
    <submittedName>
        <fullName evidence="1">Uncharacterized protein</fullName>
    </submittedName>
</protein>
<evidence type="ECO:0000313" key="2">
    <source>
        <dbReference type="Proteomes" id="UP000198553"/>
    </source>
</evidence>
<keyword evidence="2" id="KW-1185">Reference proteome</keyword>
<proteinExistence type="predicted"/>
<dbReference type="AlphaFoldDB" id="A0A1H8IUY1"/>
<dbReference type="Proteomes" id="UP000198553">
    <property type="component" value="Unassembled WGS sequence"/>
</dbReference>
<accession>A0A1H8IUY1</accession>
<organism evidence="1 2">
    <name type="scientific">Mesobacillus persicus</name>
    <dbReference type="NCBI Taxonomy" id="930146"/>
    <lineage>
        <taxon>Bacteria</taxon>
        <taxon>Bacillati</taxon>
        <taxon>Bacillota</taxon>
        <taxon>Bacilli</taxon>
        <taxon>Bacillales</taxon>
        <taxon>Bacillaceae</taxon>
        <taxon>Mesobacillus</taxon>
    </lineage>
</organism>
<dbReference type="RefSeq" id="WP_090749536.1">
    <property type="nucleotide sequence ID" value="NZ_FOBW01000018.1"/>
</dbReference>
<name>A0A1H8IUY1_9BACI</name>
<evidence type="ECO:0000313" key="1">
    <source>
        <dbReference type="EMBL" id="SEN71498.1"/>
    </source>
</evidence>
<dbReference type="OrthoDB" id="6385276at2"/>
<sequence length="161" mass="18251">MQKLTSFLSFMLLFLGFFFYFINQNSHNHPANAEKAHLNHEVVEIPEGYRIPSVKTTVTQDLSGTWLLKVETNDFKFTPEKVGENSPSYNEGHAHLYINGEKINRLYGQYYNLGTLKSGINEIKVTLHSNNHGALVYKAKAIEDTTIVEVPSETMKNGTLN</sequence>